<keyword evidence="3" id="KW-0032">Aminotransferase</keyword>
<dbReference type="InterPro" id="IPR050596">
    <property type="entry name" value="AspAT/PAT-like"/>
</dbReference>
<evidence type="ECO:0000256" key="5">
    <source>
        <dbReference type="ARBA" id="ARBA00022898"/>
    </source>
</evidence>
<dbReference type="PANTHER" id="PTHR46383">
    <property type="entry name" value="ASPARTATE AMINOTRANSFERASE"/>
    <property type="match status" value="1"/>
</dbReference>
<dbReference type="AlphaFoldDB" id="X0SBW3"/>
<evidence type="ECO:0000256" key="2">
    <source>
        <dbReference type="ARBA" id="ARBA00007441"/>
    </source>
</evidence>
<feature type="domain" description="Aminotransferase class I/classII large" evidence="6">
    <location>
        <begin position="4"/>
        <end position="78"/>
    </location>
</feature>
<dbReference type="Gene3D" id="3.90.1150.10">
    <property type="entry name" value="Aspartate Aminotransferase, domain 1"/>
    <property type="match status" value="1"/>
</dbReference>
<comment type="similarity">
    <text evidence="2">Belongs to the class-I pyridoxal-phosphate-dependent aminotransferase family.</text>
</comment>
<dbReference type="SUPFAM" id="SSF53383">
    <property type="entry name" value="PLP-dependent transferases"/>
    <property type="match status" value="1"/>
</dbReference>
<evidence type="ECO:0000259" key="6">
    <source>
        <dbReference type="Pfam" id="PF00155"/>
    </source>
</evidence>
<organism evidence="7">
    <name type="scientific">marine sediment metagenome</name>
    <dbReference type="NCBI Taxonomy" id="412755"/>
    <lineage>
        <taxon>unclassified sequences</taxon>
        <taxon>metagenomes</taxon>
        <taxon>ecological metagenomes</taxon>
    </lineage>
</organism>
<dbReference type="GO" id="GO:0030170">
    <property type="term" value="F:pyridoxal phosphate binding"/>
    <property type="evidence" value="ECO:0007669"/>
    <property type="project" value="InterPro"/>
</dbReference>
<keyword evidence="5" id="KW-0663">Pyridoxal phosphate</keyword>
<dbReference type="PANTHER" id="PTHR46383:SF1">
    <property type="entry name" value="ASPARTATE AMINOTRANSFERASE"/>
    <property type="match status" value="1"/>
</dbReference>
<sequence>MLRGLEKVAGFSPFKPDGAFYVFCKISKAGLDSTTFAQRLLKQAKVAVIPGKAFGRDDYIRLSFTISREQIKKGIGRIKDWVERL</sequence>
<comment type="caution">
    <text evidence="7">The sequence shown here is derived from an EMBL/GenBank/DDBJ whole genome shotgun (WGS) entry which is preliminary data.</text>
</comment>
<dbReference type="InterPro" id="IPR015424">
    <property type="entry name" value="PyrdxlP-dep_Trfase"/>
</dbReference>
<evidence type="ECO:0000313" key="7">
    <source>
        <dbReference type="EMBL" id="GAF72656.1"/>
    </source>
</evidence>
<reference evidence="7" key="1">
    <citation type="journal article" date="2014" name="Front. Microbiol.">
        <title>High frequency of phylogenetically diverse reductive dehalogenase-homologous genes in deep subseafloor sedimentary metagenomes.</title>
        <authorList>
            <person name="Kawai M."/>
            <person name="Futagami T."/>
            <person name="Toyoda A."/>
            <person name="Takaki Y."/>
            <person name="Nishi S."/>
            <person name="Hori S."/>
            <person name="Arai W."/>
            <person name="Tsubouchi T."/>
            <person name="Morono Y."/>
            <person name="Uchiyama I."/>
            <person name="Ito T."/>
            <person name="Fujiyama A."/>
            <person name="Inagaki F."/>
            <person name="Takami H."/>
        </authorList>
    </citation>
    <scope>NUCLEOTIDE SEQUENCE</scope>
    <source>
        <strain evidence="7">Expedition CK06-06</strain>
    </source>
</reference>
<dbReference type="InterPro" id="IPR004839">
    <property type="entry name" value="Aminotransferase_I/II_large"/>
</dbReference>
<name>X0SBW3_9ZZZZ</name>
<comment type="cofactor">
    <cofactor evidence="1">
        <name>pyridoxal 5'-phosphate</name>
        <dbReference type="ChEBI" id="CHEBI:597326"/>
    </cofactor>
</comment>
<dbReference type="Pfam" id="PF00155">
    <property type="entry name" value="Aminotran_1_2"/>
    <property type="match status" value="1"/>
</dbReference>
<evidence type="ECO:0000256" key="1">
    <source>
        <dbReference type="ARBA" id="ARBA00001933"/>
    </source>
</evidence>
<dbReference type="GO" id="GO:0006520">
    <property type="term" value="P:amino acid metabolic process"/>
    <property type="evidence" value="ECO:0007669"/>
    <property type="project" value="InterPro"/>
</dbReference>
<evidence type="ECO:0000256" key="4">
    <source>
        <dbReference type="ARBA" id="ARBA00022679"/>
    </source>
</evidence>
<evidence type="ECO:0000256" key="3">
    <source>
        <dbReference type="ARBA" id="ARBA00022576"/>
    </source>
</evidence>
<dbReference type="InterPro" id="IPR015422">
    <property type="entry name" value="PyrdxlP-dep_Trfase_small"/>
</dbReference>
<keyword evidence="4" id="KW-0808">Transferase</keyword>
<gene>
    <name evidence="7" type="ORF">S01H1_10563</name>
</gene>
<dbReference type="EMBL" id="BARS01005391">
    <property type="protein sequence ID" value="GAF72656.1"/>
    <property type="molecule type" value="Genomic_DNA"/>
</dbReference>
<protein>
    <recommendedName>
        <fullName evidence="6">Aminotransferase class I/classII large domain-containing protein</fullName>
    </recommendedName>
</protein>
<dbReference type="GO" id="GO:0008483">
    <property type="term" value="F:transaminase activity"/>
    <property type="evidence" value="ECO:0007669"/>
    <property type="project" value="UniProtKB-KW"/>
</dbReference>
<proteinExistence type="inferred from homology"/>
<accession>X0SBW3</accession>